<feature type="transmembrane region" description="Helical" evidence="14">
    <location>
        <begin position="31"/>
        <end position="48"/>
    </location>
</feature>
<comment type="caution">
    <text evidence="16">The sequence shown here is derived from an EMBL/GenBank/DDBJ whole genome shotgun (WGS) entry which is preliminary data.</text>
</comment>
<evidence type="ECO:0000256" key="7">
    <source>
        <dbReference type="ARBA" id="ARBA00022679"/>
    </source>
</evidence>
<keyword evidence="13" id="KW-0902">Two-component regulatory system</keyword>
<dbReference type="PANTHER" id="PTHR45453">
    <property type="entry name" value="PHOSPHATE REGULON SENSOR PROTEIN PHOR"/>
    <property type="match status" value="1"/>
</dbReference>
<sequence length="435" mass="49968">MYYPFSWLRIAGTLFVYLALFALVGLVLDKFALTMCLGILALLFYHYWQLFRLNHWLWHSKKMSPPAVKGVWERIYEGIYFLQRRNRNKRKELGALVNRFREGAEALPDAAVVIDKVGAIIWCNRLARIELGFKWPGDAGQRLNNLIRHPKFNSYFHARDFTLPIEVPSPVNPNKILEYRIMPYGEEHLLLIVRDVTRLSQLEAMRKDFVANVSHELRTPLTVISGYLELMTGVDTTDPMVSKAVTEMEAQSKRMKNLVEDLLVLSRIEASAERIYERVVNMPEVLRQIETEAQTLNKEKGHTIRFHIEPDLRVYGIETELRSACSNLIFNAIHYTPANGAIDVYWKRVHNGVKFSVVDNGCGIEQAHISRLTERFYRVDKGRSRSTGGSGLGLSIVKHVLSHHNSKLEIKSKLGQGSEFSFRLAEEIIAENNKS</sequence>
<keyword evidence="14" id="KW-0472">Membrane</keyword>
<dbReference type="InterPro" id="IPR003594">
    <property type="entry name" value="HATPase_dom"/>
</dbReference>
<dbReference type="Pfam" id="PF11808">
    <property type="entry name" value="PhoR"/>
    <property type="match status" value="1"/>
</dbReference>
<dbReference type="Gene3D" id="3.30.565.10">
    <property type="entry name" value="Histidine kinase-like ATPase, C-terminal domain"/>
    <property type="match status" value="1"/>
</dbReference>
<evidence type="ECO:0000256" key="3">
    <source>
        <dbReference type="ARBA" id="ARBA00012438"/>
    </source>
</evidence>
<dbReference type="EMBL" id="JAPFRD010000011">
    <property type="protein sequence ID" value="MCW8109412.1"/>
    <property type="molecule type" value="Genomic_DNA"/>
</dbReference>
<comment type="subcellular location">
    <subcellularLocation>
        <location evidence="2">Cell membrane</location>
    </subcellularLocation>
</comment>
<dbReference type="Pfam" id="PF00512">
    <property type="entry name" value="HisKA"/>
    <property type="match status" value="1"/>
</dbReference>
<dbReference type="Gene3D" id="1.10.287.130">
    <property type="match status" value="1"/>
</dbReference>
<dbReference type="Pfam" id="PF02518">
    <property type="entry name" value="HATPase_c"/>
    <property type="match status" value="1"/>
</dbReference>
<name>A0ABT3P9F8_9ALTE</name>
<accession>A0ABT3P9F8</accession>
<dbReference type="InterPro" id="IPR036097">
    <property type="entry name" value="HisK_dim/P_sf"/>
</dbReference>
<dbReference type="PRINTS" id="PR00344">
    <property type="entry name" value="BCTRLSENSOR"/>
</dbReference>
<keyword evidence="6" id="KW-0597">Phosphoprotein</keyword>
<comment type="catalytic activity">
    <reaction evidence="1">
        <text>ATP + protein L-histidine = ADP + protein N-phospho-L-histidine.</text>
        <dbReference type="EC" id="2.7.13.3"/>
    </reaction>
</comment>
<organism evidence="16 17">
    <name type="scientific">Alteromonas aquimaris</name>
    <dbReference type="NCBI Taxonomy" id="2998417"/>
    <lineage>
        <taxon>Bacteria</taxon>
        <taxon>Pseudomonadati</taxon>
        <taxon>Pseudomonadota</taxon>
        <taxon>Gammaproteobacteria</taxon>
        <taxon>Alteromonadales</taxon>
        <taxon>Alteromonadaceae</taxon>
        <taxon>Alteromonas/Salinimonas group</taxon>
        <taxon>Alteromonas</taxon>
    </lineage>
</organism>
<dbReference type="EC" id="2.7.13.3" evidence="3"/>
<evidence type="ECO:0000313" key="17">
    <source>
        <dbReference type="Proteomes" id="UP001142810"/>
    </source>
</evidence>
<evidence type="ECO:0000256" key="5">
    <source>
        <dbReference type="ARBA" id="ARBA00022475"/>
    </source>
</evidence>
<keyword evidence="5" id="KW-1003">Cell membrane</keyword>
<feature type="transmembrane region" description="Helical" evidence="14">
    <location>
        <begin position="6"/>
        <end position="24"/>
    </location>
</feature>
<dbReference type="PROSITE" id="PS50109">
    <property type="entry name" value="HIS_KIN"/>
    <property type="match status" value="1"/>
</dbReference>
<evidence type="ECO:0000256" key="12">
    <source>
        <dbReference type="ARBA" id="ARBA00022989"/>
    </source>
</evidence>
<dbReference type="InterPro" id="IPR005467">
    <property type="entry name" value="His_kinase_dom"/>
</dbReference>
<dbReference type="RefSeq" id="WP_265618177.1">
    <property type="nucleotide sequence ID" value="NZ_JAPFRD010000011.1"/>
</dbReference>
<dbReference type="SMART" id="SM00388">
    <property type="entry name" value="HisKA"/>
    <property type="match status" value="1"/>
</dbReference>
<evidence type="ECO:0000256" key="2">
    <source>
        <dbReference type="ARBA" id="ARBA00004236"/>
    </source>
</evidence>
<keyword evidence="12 14" id="KW-1133">Transmembrane helix</keyword>
<keyword evidence="9" id="KW-0547">Nucleotide-binding</keyword>
<evidence type="ECO:0000259" key="15">
    <source>
        <dbReference type="PROSITE" id="PS50109"/>
    </source>
</evidence>
<reference evidence="16" key="1">
    <citation type="submission" date="2022-11" db="EMBL/GenBank/DDBJ databases">
        <title>Alteromonas sp. nov., isolated from sea water of the Qingdao.</title>
        <authorList>
            <person name="Wang Q."/>
        </authorList>
    </citation>
    <scope>NUCLEOTIDE SEQUENCE</scope>
    <source>
        <strain evidence="16">ASW11-7</strain>
    </source>
</reference>
<protein>
    <recommendedName>
        <fullName evidence="3">histidine kinase</fullName>
        <ecNumber evidence="3">2.7.13.3</ecNumber>
    </recommendedName>
</protein>
<dbReference type="InterPro" id="IPR036890">
    <property type="entry name" value="HATPase_C_sf"/>
</dbReference>
<evidence type="ECO:0000256" key="11">
    <source>
        <dbReference type="ARBA" id="ARBA00022840"/>
    </source>
</evidence>
<dbReference type="InterPro" id="IPR014310">
    <property type="entry name" value="Sig_transdc_His_kinase_PhoR"/>
</dbReference>
<evidence type="ECO:0000256" key="4">
    <source>
        <dbReference type="ARBA" id="ARBA00022448"/>
    </source>
</evidence>
<dbReference type="NCBIfam" id="NF008235">
    <property type="entry name" value="PRK11006.1"/>
    <property type="match status" value="1"/>
</dbReference>
<evidence type="ECO:0000256" key="1">
    <source>
        <dbReference type="ARBA" id="ARBA00000085"/>
    </source>
</evidence>
<dbReference type="CDD" id="cd00082">
    <property type="entry name" value="HisKA"/>
    <property type="match status" value="1"/>
</dbReference>
<dbReference type="SUPFAM" id="SSF55874">
    <property type="entry name" value="ATPase domain of HSP90 chaperone/DNA topoisomerase II/histidine kinase"/>
    <property type="match status" value="1"/>
</dbReference>
<evidence type="ECO:0000256" key="14">
    <source>
        <dbReference type="SAM" id="Phobius"/>
    </source>
</evidence>
<proteinExistence type="predicted"/>
<dbReference type="InterPro" id="IPR050351">
    <property type="entry name" value="BphY/WalK/GraS-like"/>
</dbReference>
<keyword evidence="17" id="KW-1185">Reference proteome</keyword>
<dbReference type="GO" id="GO:0004673">
    <property type="term" value="F:protein histidine kinase activity"/>
    <property type="evidence" value="ECO:0007669"/>
    <property type="project" value="UniProtKB-EC"/>
</dbReference>
<evidence type="ECO:0000256" key="6">
    <source>
        <dbReference type="ARBA" id="ARBA00022553"/>
    </source>
</evidence>
<keyword evidence="8 14" id="KW-0812">Transmembrane</keyword>
<evidence type="ECO:0000313" key="16">
    <source>
        <dbReference type="EMBL" id="MCW8109412.1"/>
    </source>
</evidence>
<dbReference type="InterPro" id="IPR021766">
    <property type="entry name" value="PhoR_N"/>
</dbReference>
<dbReference type="SUPFAM" id="SSF47384">
    <property type="entry name" value="Homodimeric domain of signal transducing histidine kinase"/>
    <property type="match status" value="1"/>
</dbReference>
<evidence type="ECO:0000256" key="10">
    <source>
        <dbReference type="ARBA" id="ARBA00022777"/>
    </source>
</evidence>
<gene>
    <name evidence="16" type="primary">phoR</name>
    <name evidence="16" type="ORF">OPS25_12955</name>
</gene>
<evidence type="ECO:0000256" key="8">
    <source>
        <dbReference type="ARBA" id="ARBA00022692"/>
    </source>
</evidence>
<keyword evidence="10 16" id="KW-0418">Kinase</keyword>
<keyword evidence="7 16" id="KW-0808">Transferase</keyword>
<feature type="domain" description="Histidine kinase" evidence="15">
    <location>
        <begin position="212"/>
        <end position="428"/>
    </location>
</feature>
<dbReference type="InterPro" id="IPR003661">
    <property type="entry name" value="HisK_dim/P_dom"/>
</dbReference>
<keyword evidence="4" id="KW-0813">Transport</keyword>
<keyword evidence="11" id="KW-0067">ATP-binding</keyword>
<dbReference type="NCBIfam" id="TIGR02966">
    <property type="entry name" value="phoR_proteo"/>
    <property type="match status" value="1"/>
</dbReference>
<dbReference type="InterPro" id="IPR004358">
    <property type="entry name" value="Sig_transdc_His_kin-like_C"/>
</dbReference>
<evidence type="ECO:0000256" key="13">
    <source>
        <dbReference type="ARBA" id="ARBA00023012"/>
    </source>
</evidence>
<dbReference type="SMART" id="SM00387">
    <property type="entry name" value="HATPase_c"/>
    <property type="match status" value="1"/>
</dbReference>
<evidence type="ECO:0000256" key="9">
    <source>
        <dbReference type="ARBA" id="ARBA00022741"/>
    </source>
</evidence>
<dbReference type="Proteomes" id="UP001142810">
    <property type="component" value="Unassembled WGS sequence"/>
</dbReference>
<dbReference type="PANTHER" id="PTHR45453:SF1">
    <property type="entry name" value="PHOSPHATE REGULON SENSOR PROTEIN PHOR"/>
    <property type="match status" value="1"/>
</dbReference>